<dbReference type="Proteomes" id="UP001181693">
    <property type="component" value="Unassembled WGS sequence"/>
</dbReference>
<dbReference type="AlphaFoldDB" id="A0AAV3B4C2"/>
<comment type="caution">
    <text evidence="1">The sequence shown here is derived from an EMBL/GenBank/DDBJ whole genome shotgun (WGS) entry which is preliminary data.</text>
</comment>
<keyword evidence="2" id="KW-1185">Reference proteome</keyword>
<reference evidence="1" key="1">
    <citation type="thesis" date="2020" institute="ProQuest LLC" country="789 East Eisenhower Parkway, Ann Arbor, MI, USA">
        <title>Comparative Genomics and Chromosome Evolution.</title>
        <authorList>
            <person name="Mudd A.B."/>
        </authorList>
    </citation>
    <scope>NUCLEOTIDE SEQUENCE</scope>
    <source>
        <strain evidence="1">1538</strain>
        <tissue evidence="1">Blood</tissue>
    </source>
</reference>
<dbReference type="EMBL" id="DYDO01000002">
    <property type="protein sequence ID" value="DBA31982.1"/>
    <property type="molecule type" value="Genomic_DNA"/>
</dbReference>
<protein>
    <submittedName>
        <fullName evidence="1">Uncharacterized protein</fullName>
    </submittedName>
</protein>
<gene>
    <name evidence="1" type="ORF">GDO54_007734</name>
</gene>
<organism evidence="1 2">
    <name type="scientific">Pyxicephalus adspersus</name>
    <name type="common">African bullfrog</name>
    <dbReference type="NCBI Taxonomy" id="30357"/>
    <lineage>
        <taxon>Eukaryota</taxon>
        <taxon>Metazoa</taxon>
        <taxon>Chordata</taxon>
        <taxon>Craniata</taxon>
        <taxon>Vertebrata</taxon>
        <taxon>Euteleostomi</taxon>
        <taxon>Amphibia</taxon>
        <taxon>Batrachia</taxon>
        <taxon>Anura</taxon>
        <taxon>Neobatrachia</taxon>
        <taxon>Ranoidea</taxon>
        <taxon>Pyxicephalidae</taxon>
        <taxon>Pyxicephalinae</taxon>
        <taxon>Pyxicephalus</taxon>
    </lineage>
</organism>
<evidence type="ECO:0000313" key="1">
    <source>
        <dbReference type="EMBL" id="DBA31982.1"/>
    </source>
</evidence>
<name>A0AAV3B4C2_PYXAD</name>
<sequence length="106" mass="11734">MDSCICPSCQNEIVPKQHVGPVCINGLFKVKSYLISQGQIIPFGSLLPKPFTWRVLQPKMSINLLCRGCQGVPLTFIEKSSRISADELCSSKTQSLQSLHYAFSIC</sequence>
<accession>A0AAV3B4C2</accession>
<evidence type="ECO:0000313" key="2">
    <source>
        <dbReference type="Proteomes" id="UP001181693"/>
    </source>
</evidence>
<proteinExistence type="predicted"/>